<evidence type="ECO:0000256" key="1">
    <source>
        <dbReference type="SAM" id="MobiDB-lite"/>
    </source>
</evidence>
<dbReference type="Proteomes" id="UP001303647">
    <property type="component" value="Unassembled WGS sequence"/>
</dbReference>
<feature type="domain" description="Stc1" evidence="2">
    <location>
        <begin position="7"/>
        <end position="86"/>
    </location>
</feature>
<gene>
    <name evidence="3" type="ORF">C7999DRAFT_10353</name>
</gene>
<feature type="region of interest" description="Disordered" evidence="1">
    <location>
        <begin position="142"/>
        <end position="188"/>
    </location>
</feature>
<name>A0AAN7D102_9PEZI</name>
<keyword evidence="4" id="KW-1185">Reference proteome</keyword>
<proteinExistence type="predicted"/>
<accession>A0AAN7D102</accession>
<evidence type="ECO:0000259" key="2">
    <source>
        <dbReference type="Pfam" id="PF12898"/>
    </source>
</evidence>
<organism evidence="3 4">
    <name type="scientific">Corynascus novoguineensis</name>
    <dbReference type="NCBI Taxonomy" id="1126955"/>
    <lineage>
        <taxon>Eukaryota</taxon>
        <taxon>Fungi</taxon>
        <taxon>Dikarya</taxon>
        <taxon>Ascomycota</taxon>
        <taxon>Pezizomycotina</taxon>
        <taxon>Sordariomycetes</taxon>
        <taxon>Sordariomycetidae</taxon>
        <taxon>Sordariales</taxon>
        <taxon>Chaetomiaceae</taxon>
        <taxon>Corynascus</taxon>
    </lineage>
</organism>
<sequence>MTGRLHCENGEWKPRAAFSNKQLRKYDRNVCNGSATPSKTGIRCVEHCIKPTVEEKCRGPCGRWREKRLFSKSTIRKGIYWCVDCVDWQIRTENGEALPAPGGQLSVEETNRVPIRAAHMLDQFVSDYATFSDDEHSSRFDIGYDTEYDDNGSEVVSNHHPSEQRSSATEGNPEMGTVSSGGDRLDALVPPGLRDLPTKAPHWLIPDLSGPPTGSLRSSTVTTDSLSVGSSAMNACASKSQGQGIPYNAWGPDGQYARKIKVPTVVSGTSSGTQTTYRQHQSTKQGKSSWAKVVSGANLFEDITRTNHREA</sequence>
<dbReference type="EMBL" id="MU857602">
    <property type="protein sequence ID" value="KAK4252028.1"/>
    <property type="molecule type" value="Genomic_DNA"/>
</dbReference>
<reference evidence="3" key="2">
    <citation type="submission" date="2023-05" db="EMBL/GenBank/DDBJ databases">
        <authorList>
            <consortium name="Lawrence Berkeley National Laboratory"/>
            <person name="Steindorff A."/>
            <person name="Hensen N."/>
            <person name="Bonometti L."/>
            <person name="Westerberg I."/>
            <person name="Brannstrom I.O."/>
            <person name="Guillou S."/>
            <person name="Cros-Aarteil S."/>
            <person name="Calhoun S."/>
            <person name="Haridas S."/>
            <person name="Kuo A."/>
            <person name="Mondo S."/>
            <person name="Pangilinan J."/>
            <person name="Riley R."/>
            <person name="Labutti K."/>
            <person name="Andreopoulos B."/>
            <person name="Lipzen A."/>
            <person name="Chen C."/>
            <person name="Yanf M."/>
            <person name="Daum C."/>
            <person name="Ng V."/>
            <person name="Clum A."/>
            <person name="Ohm R."/>
            <person name="Martin F."/>
            <person name="Silar P."/>
            <person name="Natvig D."/>
            <person name="Lalanne C."/>
            <person name="Gautier V."/>
            <person name="Ament-Velasquez S.L."/>
            <person name="Kruys A."/>
            <person name="Hutchinson M.I."/>
            <person name="Powell A.J."/>
            <person name="Barry K."/>
            <person name="Miller A.N."/>
            <person name="Grigoriev I.V."/>
            <person name="Debuchy R."/>
            <person name="Gladieux P."/>
            <person name="Thoren M.H."/>
            <person name="Johannesson H."/>
        </authorList>
    </citation>
    <scope>NUCLEOTIDE SEQUENCE</scope>
    <source>
        <strain evidence="3">CBS 359.72</strain>
    </source>
</reference>
<evidence type="ECO:0000313" key="3">
    <source>
        <dbReference type="EMBL" id="KAK4252028.1"/>
    </source>
</evidence>
<dbReference type="Pfam" id="PF12898">
    <property type="entry name" value="Stc1"/>
    <property type="match status" value="1"/>
</dbReference>
<reference evidence="3" key="1">
    <citation type="journal article" date="2023" name="Mol. Phylogenet. Evol.">
        <title>Genome-scale phylogeny and comparative genomics of the fungal order Sordariales.</title>
        <authorList>
            <person name="Hensen N."/>
            <person name="Bonometti L."/>
            <person name="Westerberg I."/>
            <person name="Brannstrom I.O."/>
            <person name="Guillou S."/>
            <person name="Cros-Aarteil S."/>
            <person name="Calhoun S."/>
            <person name="Haridas S."/>
            <person name="Kuo A."/>
            <person name="Mondo S."/>
            <person name="Pangilinan J."/>
            <person name="Riley R."/>
            <person name="LaButti K."/>
            <person name="Andreopoulos B."/>
            <person name="Lipzen A."/>
            <person name="Chen C."/>
            <person name="Yan M."/>
            <person name="Daum C."/>
            <person name="Ng V."/>
            <person name="Clum A."/>
            <person name="Steindorff A."/>
            <person name="Ohm R.A."/>
            <person name="Martin F."/>
            <person name="Silar P."/>
            <person name="Natvig D.O."/>
            <person name="Lalanne C."/>
            <person name="Gautier V."/>
            <person name="Ament-Velasquez S.L."/>
            <person name="Kruys A."/>
            <person name="Hutchinson M.I."/>
            <person name="Powell A.J."/>
            <person name="Barry K."/>
            <person name="Miller A.N."/>
            <person name="Grigoriev I.V."/>
            <person name="Debuchy R."/>
            <person name="Gladieux P."/>
            <person name="Hiltunen Thoren M."/>
            <person name="Johannesson H."/>
        </authorList>
    </citation>
    <scope>NUCLEOTIDE SEQUENCE</scope>
    <source>
        <strain evidence="3">CBS 359.72</strain>
    </source>
</reference>
<protein>
    <recommendedName>
        <fullName evidence="2">Stc1 domain-containing protein</fullName>
    </recommendedName>
</protein>
<evidence type="ECO:0000313" key="4">
    <source>
        <dbReference type="Proteomes" id="UP001303647"/>
    </source>
</evidence>
<dbReference type="AlphaFoldDB" id="A0AAN7D102"/>
<dbReference type="InterPro" id="IPR024630">
    <property type="entry name" value="Stc1"/>
</dbReference>
<comment type="caution">
    <text evidence="3">The sequence shown here is derived from an EMBL/GenBank/DDBJ whole genome shotgun (WGS) entry which is preliminary data.</text>
</comment>